<organism evidence="2 3">
    <name type="scientific">Mucuna pruriens</name>
    <name type="common">Velvet bean</name>
    <name type="synonym">Dolichos pruriens</name>
    <dbReference type="NCBI Taxonomy" id="157652"/>
    <lineage>
        <taxon>Eukaryota</taxon>
        <taxon>Viridiplantae</taxon>
        <taxon>Streptophyta</taxon>
        <taxon>Embryophyta</taxon>
        <taxon>Tracheophyta</taxon>
        <taxon>Spermatophyta</taxon>
        <taxon>Magnoliopsida</taxon>
        <taxon>eudicotyledons</taxon>
        <taxon>Gunneridae</taxon>
        <taxon>Pentapetalae</taxon>
        <taxon>rosids</taxon>
        <taxon>fabids</taxon>
        <taxon>Fabales</taxon>
        <taxon>Fabaceae</taxon>
        <taxon>Papilionoideae</taxon>
        <taxon>50 kb inversion clade</taxon>
        <taxon>NPAAA clade</taxon>
        <taxon>indigoferoid/millettioid clade</taxon>
        <taxon>Phaseoleae</taxon>
        <taxon>Mucuna</taxon>
    </lineage>
</organism>
<feature type="non-terminal residue" evidence="2">
    <location>
        <position position="1"/>
    </location>
</feature>
<protein>
    <submittedName>
        <fullName evidence="2">Uncharacterized protein</fullName>
    </submittedName>
</protein>
<evidence type="ECO:0000313" key="2">
    <source>
        <dbReference type="EMBL" id="RDX76884.1"/>
    </source>
</evidence>
<keyword evidence="3" id="KW-1185">Reference proteome</keyword>
<dbReference type="Proteomes" id="UP000257109">
    <property type="component" value="Unassembled WGS sequence"/>
</dbReference>
<proteinExistence type="predicted"/>
<evidence type="ECO:0000313" key="3">
    <source>
        <dbReference type="Proteomes" id="UP000257109"/>
    </source>
</evidence>
<gene>
    <name evidence="2" type="ORF">CR513_43078</name>
</gene>
<comment type="caution">
    <text evidence="2">The sequence shown here is derived from an EMBL/GenBank/DDBJ whole genome shotgun (WGS) entry which is preliminary data.</text>
</comment>
<accession>A0A371FEY8</accession>
<feature type="region of interest" description="Disordered" evidence="1">
    <location>
        <begin position="40"/>
        <end position="64"/>
    </location>
</feature>
<reference evidence="2" key="1">
    <citation type="submission" date="2018-05" db="EMBL/GenBank/DDBJ databases">
        <title>Draft genome of Mucuna pruriens seed.</title>
        <authorList>
            <person name="Nnadi N.E."/>
            <person name="Vos R."/>
            <person name="Hasami M.H."/>
            <person name="Devisetty U.K."/>
            <person name="Aguiy J.C."/>
        </authorList>
    </citation>
    <scope>NUCLEOTIDE SEQUENCE [LARGE SCALE GENOMIC DNA]</scope>
    <source>
        <strain evidence="2">JCA_2017</strain>
    </source>
</reference>
<name>A0A371FEY8_MUCPR</name>
<dbReference type="AlphaFoldDB" id="A0A371FEY8"/>
<sequence>MATDSAPIYIAVTKAKNRAKNPPATAKEMRKETKTAFMVAARKKSRKARNPERATRATIPTCTN</sequence>
<evidence type="ECO:0000256" key="1">
    <source>
        <dbReference type="SAM" id="MobiDB-lite"/>
    </source>
</evidence>
<dbReference type="EMBL" id="QJKJ01009353">
    <property type="protein sequence ID" value="RDX76884.1"/>
    <property type="molecule type" value="Genomic_DNA"/>
</dbReference>